<dbReference type="EMBL" id="RJVG01000001">
    <property type="protein sequence ID" value="ROR31567.1"/>
    <property type="molecule type" value="Genomic_DNA"/>
</dbReference>
<evidence type="ECO:0000256" key="2">
    <source>
        <dbReference type="ARBA" id="ARBA00009142"/>
    </source>
</evidence>
<keyword evidence="4 8" id="KW-1003">Cell membrane</keyword>
<keyword evidence="10" id="KW-1185">Reference proteome</keyword>
<evidence type="ECO:0000313" key="10">
    <source>
        <dbReference type="Proteomes" id="UP000273083"/>
    </source>
</evidence>
<dbReference type="OrthoDB" id="9801058at2"/>
<dbReference type="AlphaFoldDB" id="A0A3N1Y2S4"/>
<dbReference type="GO" id="GO:0005886">
    <property type="term" value="C:plasma membrane"/>
    <property type="evidence" value="ECO:0007669"/>
    <property type="project" value="UniProtKB-SubCell"/>
</dbReference>
<evidence type="ECO:0000256" key="1">
    <source>
        <dbReference type="ARBA" id="ARBA00004651"/>
    </source>
</evidence>
<dbReference type="InterPro" id="IPR002781">
    <property type="entry name" value="TM_pro_TauE-like"/>
</dbReference>
<organism evidence="9 10">
    <name type="scientific">Mobilisporobacter senegalensis</name>
    <dbReference type="NCBI Taxonomy" id="1329262"/>
    <lineage>
        <taxon>Bacteria</taxon>
        <taxon>Bacillati</taxon>
        <taxon>Bacillota</taxon>
        <taxon>Clostridia</taxon>
        <taxon>Lachnospirales</taxon>
        <taxon>Lachnospiraceae</taxon>
        <taxon>Mobilisporobacter</taxon>
    </lineage>
</organism>
<feature type="transmembrane region" description="Helical" evidence="8">
    <location>
        <begin position="175"/>
        <end position="194"/>
    </location>
</feature>
<protein>
    <recommendedName>
        <fullName evidence="8">Probable membrane transporter protein</fullName>
    </recommendedName>
</protein>
<feature type="transmembrane region" description="Helical" evidence="8">
    <location>
        <begin position="134"/>
        <end position="163"/>
    </location>
</feature>
<feature type="transmembrane region" description="Helical" evidence="8">
    <location>
        <begin position="12"/>
        <end position="39"/>
    </location>
</feature>
<dbReference type="Pfam" id="PF01925">
    <property type="entry name" value="TauE"/>
    <property type="match status" value="1"/>
</dbReference>
<comment type="subcellular location">
    <subcellularLocation>
        <location evidence="1 8">Cell membrane</location>
        <topology evidence="1 8">Multi-pass membrane protein</topology>
    </subcellularLocation>
</comment>
<accession>A0A3N1Y2S4</accession>
<sequence>MDIMNFEIIQWIWIIISAILIGFSKTGVNIVATLVIALLANILGGRDSTGIMLPMLIIGDIFAVYYYNRHAEWDKIKKLLPWVSVGLLLGAITGKLINDKQFKIFIAISIILCLLILIYMEIKKGKLKVPKNIWIFIIAGILTGFTTMIGNAAGPIFSIYLLAMGLDKNKFMGTMSWSFFIINIMKLPFQIFFWNNITPTTILVGICLIPVIAVGAILGSIFIKRINEKIFHKLILFMTAVAALRLLM</sequence>
<reference evidence="9 10" key="1">
    <citation type="submission" date="2018-11" db="EMBL/GenBank/DDBJ databases">
        <title>Genomic Encyclopedia of Type Strains, Phase IV (KMG-IV): sequencing the most valuable type-strain genomes for metagenomic binning, comparative biology and taxonomic classification.</title>
        <authorList>
            <person name="Goeker M."/>
        </authorList>
    </citation>
    <scope>NUCLEOTIDE SEQUENCE [LARGE SCALE GENOMIC DNA]</scope>
    <source>
        <strain evidence="9 10">DSM 26537</strain>
    </source>
</reference>
<keyword evidence="3" id="KW-0813">Transport</keyword>
<proteinExistence type="inferred from homology"/>
<dbReference type="Proteomes" id="UP000273083">
    <property type="component" value="Unassembled WGS sequence"/>
</dbReference>
<evidence type="ECO:0000256" key="4">
    <source>
        <dbReference type="ARBA" id="ARBA00022475"/>
    </source>
</evidence>
<keyword evidence="6 8" id="KW-1133">Transmembrane helix</keyword>
<comment type="caution">
    <text evidence="9">The sequence shown here is derived from an EMBL/GenBank/DDBJ whole genome shotgun (WGS) entry which is preliminary data.</text>
</comment>
<feature type="transmembrane region" description="Helical" evidence="8">
    <location>
        <begin position="200"/>
        <end position="223"/>
    </location>
</feature>
<name>A0A3N1Y2S4_9FIRM</name>
<evidence type="ECO:0000256" key="8">
    <source>
        <dbReference type="RuleBase" id="RU363041"/>
    </source>
</evidence>
<dbReference type="RefSeq" id="WP_123607663.1">
    <property type="nucleotide sequence ID" value="NZ_RJVG01000001.1"/>
</dbReference>
<feature type="transmembrane region" description="Helical" evidence="8">
    <location>
        <begin position="51"/>
        <end position="67"/>
    </location>
</feature>
<evidence type="ECO:0000256" key="3">
    <source>
        <dbReference type="ARBA" id="ARBA00022448"/>
    </source>
</evidence>
<feature type="transmembrane region" description="Helical" evidence="8">
    <location>
        <begin position="104"/>
        <end position="122"/>
    </location>
</feature>
<evidence type="ECO:0000256" key="5">
    <source>
        <dbReference type="ARBA" id="ARBA00022692"/>
    </source>
</evidence>
<dbReference type="InterPro" id="IPR052017">
    <property type="entry name" value="TSUP"/>
</dbReference>
<feature type="transmembrane region" description="Helical" evidence="8">
    <location>
        <begin position="79"/>
        <end position="97"/>
    </location>
</feature>
<keyword evidence="7 8" id="KW-0472">Membrane</keyword>
<gene>
    <name evidence="9" type="ORF">EDD66_101184</name>
</gene>
<dbReference type="PANTHER" id="PTHR30269">
    <property type="entry name" value="TRANSMEMBRANE PROTEIN YFCA"/>
    <property type="match status" value="1"/>
</dbReference>
<evidence type="ECO:0000313" key="9">
    <source>
        <dbReference type="EMBL" id="ROR31567.1"/>
    </source>
</evidence>
<comment type="similarity">
    <text evidence="2 8">Belongs to the 4-toluene sulfonate uptake permease (TSUP) (TC 2.A.102) family.</text>
</comment>
<keyword evidence="5 8" id="KW-0812">Transmembrane</keyword>
<evidence type="ECO:0000256" key="6">
    <source>
        <dbReference type="ARBA" id="ARBA00022989"/>
    </source>
</evidence>
<evidence type="ECO:0000256" key="7">
    <source>
        <dbReference type="ARBA" id="ARBA00023136"/>
    </source>
</evidence>
<dbReference type="PANTHER" id="PTHR30269:SF23">
    <property type="entry name" value="MEMBRANE TRANSPORTER PROTEIN YDHB-RELATED"/>
    <property type="match status" value="1"/>
</dbReference>